<dbReference type="InterPro" id="IPR015421">
    <property type="entry name" value="PyrdxlP-dep_Trfase_major"/>
</dbReference>
<dbReference type="Gene3D" id="3.90.1150.10">
    <property type="entry name" value="Aspartate Aminotransferase, domain 1"/>
    <property type="match status" value="1"/>
</dbReference>
<accession>A0ABX2DG41</accession>
<dbReference type="RefSeq" id="WP_173273076.1">
    <property type="nucleotide sequence ID" value="NZ_JABMKV010000003.1"/>
</dbReference>
<keyword evidence="2" id="KW-0032">Aminotransferase</keyword>
<dbReference type="PANTHER" id="PTHR30244">
    <property type="entry name" value="TRANSAMINASE"/>
    <property type="match status" value="1"/>
</dbReference>
<proteinExistence type="inferred from homology"/>
<comment type="caution">
    <text evidence="2">The sequence shown here is derived from an EMBL/GenBank/DDBJ whole genome shotgun (WGS) entry which is preliminary data.</text>
</comment>
<protein>
    <submittedName>
        <fullName evidence="2">DegT/DnrJ/EryC1/StrS family aminotransferase</fullName>
    </submittedName>
</protein>
<dbReference type="CDD" id="cd00616">
    <property type="entry name" value="AHBA_syn"/>
    <property type="match status" value="1"/>
</dbReference>
<dbReference type="Proteomes" id="UP000762110">
    <property type="component" value="Unassembled WGS sequence"/>
</dbReference>
<dbReference type="Gene3D" id="3.40.640.10">
    <property type="entry name" value="Type I PLP-dependent aspartate aminotransferase-like (Major domain)"/>
    <property type="match status" value="1"/>
</dbReference>
<dbReference type="InterPro" id="IPR000653">
    <property type="entry name" value="DegT/StrS_aminotransferase"/>
</dbReference>
<name>A0ABX2DG41_9SPHI</name>
<dbReference type="EMBL" id="JABMKV010000003">
    <property type="protein sequence ID" value="NQX32737.1"/>
    <property type="molecule type" value="Genomic_DNA"/>
</dbReference>
<keyword evidence="1" id="KW-0663">Pyridoxal phosphate</keyword>
<dbReference type="SUPFAM" id="SSF53383">
    <property type="entry name" value="PLP-dependent transferases"/>
    <property type="match status" value="1"/>
</dbReference>
<evidence type="ECO:0000256" key="1">
    <source>
        <dbReference type="RuleBase" id="RU004508"/>
    </source>
</evidence>
<comment type="similarity">
    <text evidence="1">Belongs to the DegT/DnrJ/EryC1 family.</text>
</comment>
<evidence type="ECO:0000313" key="3">
    <source>
        <dbReference type="Proteomes" id="UP000762110"/>
    </source>
</evidence>
<evidence type="ECO:0000313" key="2">
    <source>
        <dbReference type="EMBL" id="NQX32737.1"/>
    </source>
</evidence>
<dbReference type="InterPro" id="IPR015424">
    <property type="entry name" value="PyrdxlP-dep_Trfase"/>
</dbReference>
<dbReference type="InterPro" id="IPR015422">
    <property type="entry name" value="PyrdxlP-dep_Trfase_small"/>
</dbReference>
<dbReference type="PANTHER" id="PTHR30244:SF42">
    <property type="entry name" value="UDP-2-ACETAMIDO-2-DEOXY-3-OXO-D-GLUCURONATE AMINOTRANSFERASE"/>
    <property type="match status" value="1"/>
</dbReference>
<dbReference type="PIRSF" id="PIRSF000390">
    <property type="entry name" value="PLP_StrS"/>
    <property type="match status" value="1"/>
</dbReference>
<keyword evidence="3" id="KW-1185">Reference proteome</keyword>
<reference evidence="2 3" key="1">
    <citation type="submission" date="2020-05" db="EMBL/GenBank/DDBJ databases">
        <title>Description of Pedobacter foliorum sp. nov.</title>
        <authorList>
            <person name="Qi S."/>
            <person name="Carlier A."/>
            <person name="Cnockaert M."/>
            <person name="Vandamme P."/>
        </authorList>
    </citation>
    <scope>NUCLEOTIDE SEQUENCE [LARGE SCALE GENOMIC DNA]</scope>
    <source>
        <strain evidence="2 3">LMG 31300</strain>
    </source>
</reference>
<dbReference type="Pfam" id="PF01041">
    <property type="entry name" value="DegT_DnrJ_EryC1"/>
    <property type="match status" value="1"/>
</dbReference>
<dbReference type="GO" id="GO:0008483">
    <property type="term" value="F:transaminase activity"/>
    <property type="evidence" value="ECO:0007669"/>
    <property type="project" value="UniProtKB-KW"/>
</dbReference>
<organism evidence="2 3">
    <name type="scientific">Pedobacter boryungensis</name>
    <dbReference type="NCBI Taxonomy" id="869962"/>
    <lineage>
        <taxon>Bacteria</taxon>
        <taxon>Pseudomonadati</taxon>
        <taxon>Bacteroidota</taxon>
        <taxon>Sphingobacteriia</taxon>
        <taxon>Sphingobacteriales</taxon>
        <taxon>Sphingobacteriaceae</taxon>
        <taxon>Pedobacter</taxon>
    </lineage>
</organism>
<gene>
    <name evidence="2" type="ORF">HQN85_13430</name>
</gene>
<keyword evidence="2" id="KW-0808">Transferase</keyword>
<sequence length="377" mass="41601">MDKNIQMVDLKIQYQNIEEEIDTAIKDVLTGAHYINGPQVNEFETNLGSFLGDVKVVGCANGTDALQIAFMALGLKPGDEVIVPSFTYVATAEVIGLLGLIPVMVDVDPFTFNITAELIEPAITSKTKAIVPVHLFGQCADMEPIIELAKKHGLKIVEDTAQALSAVYTFSDGRSLKAGTMGDIGCTSFFPSKNLGCFGDGGALYTNDKLLAEQIKMVANHGQRKKYYHEVLGINSRLDTLQAAILNVKLPYLKSYSEDREKAASFYDKGLQDIGGITLPVRSPKSSHVFHQYTLRVANGKRDELQQFLKNQGIPSMIYYPLPLFEQEAFKNIGRVVGKQDITISLCKEVLSLPIHPEITQETQEYIINQIKTFFNG</sequence>